<dbReference type="EMBL" id="MCSB01000033">
    <property type="protein sequence ID" value="PME25648.1"/>
    <property type="molecule type" value="Genomic_DNA"/>
</dbReference>
<evidence type="ECO:0008006" key="4">
    <source>
        <dbReference type="Google" id="ProtNLM"/>
    </source>
</evidence>
<accession>A0AA44VQN3</accession>
<feature type="transmembrane region" description="Helical" evidence="1">
    <location>
        <begin position="799"/>
        <end position="824"/>
    </location>
</feature>
<comment type="caution">
    <text evidence="2">The sequence shown here is derived from an EMBL/GenBank/DDBJ whole genome shotgun (WGS) entry which is preliminary data.</text>
</comment>
<keyword evidence="1" id="KW-1133">Transmembrane helix</keyword>
<dbReference type="Pfam" id="PF13665">
    <property type="entry name" value="Tox-PAAR-like"/>
    <property type="match status" value="1"/>
</dbReference>
<dbReference type="AlphaFoldDB" id="A0AA44VQN3"/>
<keyword evidence="3" id="KW-1185">Reference proteome</keyword>
<evidence type="ECO:0000313" key="2">
    <source>
        <dbReference type="EMBL" id="PME25648.1"/>
    </source>
</evidence>
<proteinExistence type="predicted"/>
<keyword evidence="1" id="KW-0812">Transmembrane</keyword>
<protein>
    <recommendedName>
        <fullName evidence="4">Tox-PAAR-like domain-containing protein</fullName>
    </recommendedName>
</protein>
<evidence type="ECO:0000256" key="1">
    <source>
        <dbReference type="SAM" id="Phobius"/>
    </source>
</evidence>
<dbReference type="RefSeq" id="WP_102297347.1">
    <property type="nucleotide sequence ID" value="NZ_JAAHTI010000002.1"/>
</dbReference>
<dbReference type="Proteomes" id="UP000239763">
    <property type="component" value="Unassembled WGS sequence"/>
</dbReference>
<name>A0AA44VQN3_9VIBR</name>
<reference evidence="2 3" key="1">
    <citation type="journal article" date="2018" name="Nature">
        <title>A major lineage of non-tailed dsDNA viruses as unrecognized killers of marine bacteria.</title>
        <authorList>
            <person name="Kauffman K.M."/>
            <person name="Hussain F.A."/>
            <person name="Yang J."/>
            <person name="Arevalo P."/>
            <person name="Brown J.M."/>
            <person name="Chang W.K."/>
            <person name="VanInsberghe D."/>
            <person name="Elsherbini J."/>
            <person name="Sharma R.S."/>
            <person name="Cutler M.B."/>
            <person name="Kelly L."/>
            <person name="Polz M.F."/>
        </authorList>
    </citation>
    <scope>NUCLEOTIDE SEQUENCE [LARGE SCALE GENOMIC DNA]</scope>
    <source>
        <strain evidence="2 3">10N.286.55.E1</strain>
    </source>
</reference>
<evidence type="ECO:0000313" key="3">
    <source>
        <dbReference type="Proteomes" id="UP000239763"/>
    </source>
</evidence>
<organism evidence="2 3">
    <name type="scientific">Vibrio lentus</name>
    <dbReference type="NCBI Taxonomy" id="136468"/>
    <lineage>
        <taxon>Bacteria</taxon>
        <taxon>Pseudomonadati</taxon>
        <taxon>Pseudomonadota</taxon>
        <taxon>Gammaproteobacteria</taxon>
        <taxon>Vibrionales</taxon>
        <taxon>Vibrionaceae</taxon>
        <taxon>Vibrio</taxon>
    </lineage>
</organism>
<dbReference type="GeneID" id="69651792"/>
<dbReference type="CDD" id="cd14740">
    <property type="entry name" value="PAAR_4"/>
    <property type="match status" value="1"/>
</dbReference>
<gene>
    <name evidence="2" type="ORF">BCV38_24675</name>
</gene>
<sequence length="924" mass="100586">MGVTVCANGLSVVHQGSGGEANATLPDVCLTTVGKPVVPIPYGNNAKSADLAGGTTTVSMDGGNSIAIKGSKFSASTGDAGGDKKGVASGTIEAEAEFISASPTVKFEGIGVCRLSDQMTMNKANTMCLGGAQNPSVSVTEDQEGTYTVEVKARYPDSVLLKNADFDITDTGGGILASGHFDSSGKSTVSGLKPGQTKIVVKESVNEFNPNILRLDNPHYLSDINDDDFFDRAAQGQQTFWQPNRIAPPFEGWGAMGKSLTSDRYFADIVKYETKTHFVKHHPEFSFDILAESLIAGIESMSPEITDQVIASGLPIVMEEGELLSVLFRLPRHETADRMLAYMRARGNGNPQTYLKNYDWQTAQKSLGSELEALLSKIKGRIESLSSEASRLNFVYLSADIYDAHAKTVNTFTKKLSDNLSKSFKRLQAKSESLMSDVSEVSVIQALENIYSTEAGKIEVVINAILKIDLEEQKWVKFRAIYSDRWQTPIYAQNLKVTTNSVVHEEGIALNVSPTRSTESETMELASETQKIEGGVTVLDNLKSNTDIVVVEFAGESGIEDQISKIQDSVEATLDGSYNALVEDMKGFKEQWDEEGYLTLGDGVIDGAIAWGADIVDMVSPSFWGDAADSISDLTSSAVDKLAIYSTDKFNTITKAMLTKEGQLKNSTWVLETIGKEFDSFHNSVFESVDDAIEEVQGLYLESKDVLRKLECIAQHRKTIIALPQKMAEGDVDAIQVFIDTVLMEFDPGWANEIKGHENFPKAMAIIEDHDTILSYVTYLSLMLEAIPPNFYSYYGGKAGAYLLLELILTVVLAICTAGVGAAARISTLVARFAGGVKKIKGIKNSANALDSFIKAIESLIDVLSDYQGLAEKLVKRPLGKFKGKPVTTITAKKKAVKRDADCRLCHSNQHKTPRYKRGELDYI</sequence>
<keyword evidence="1" id="KW-0472">Membrane</keyword>